<reference evidence="9 10" key="1">
    <citation type="submission" date="2018-05" db="EMBL/GenBank/DDBJ databases">
        <title>Coraliomargarita sinensis sp. nov., isolated from a marine solar saltern.</title>
        <authorList>
            <person name="Zhou L.Y."/>
        </authorList>
    </citation>
    <scope>NUCLEOTIDE SEQUENCE [LARGE SCALE GENOMIC DNA]</scope>
    <source>
        <strain evidence="9 10">WN38</strain>
    </source>
</reference>
<dbReference type="GO" id="GO:0004605">
    <property type="term" value="F:phosphatidate cytidylyltransferase activity"/>
    <property type="evidence" value="ECO:0007669"/>
    <property type="project" value="UniProtKB-EC"/>
</dbReference>
<feature type="transmembrane region" description="Helical" evidence="8">
    <location>
        <begin position="250"/>
        <end position="273"/>
    </location>
</feature>
<dbReference type="Proteomes" id="UP000247099">
    <property type="component" value="Unassembled WGS sequence"/>
</dbReference>
<dbReference type="EMBL" id="QHJQ01000002">
    <property type="protein sequence ID" value="PXA04976.1"/>
    <property type="molecule type" value="Genomic_DNA"/>
</dbReference>
<comment type="subcellular location">
    <subcellularLocation>
        <location evidence="1">Membrane</location>
        <topology evidence="1">Multi-pass membrane protein</topology>
    </subcellularLocation>
</comment>
<evidence type="ECO:0000313" key="10">
    <source>
        <dbReference type="Proteomes" id="UP000247099"/>
    </source>
</evidence>
<sequence>MQTLIDIELLFLIGGTVVILGAAHAIAKAFRTKLDPTGHGTFYQNLMARIYAWWAMVLVLAVAMLVGKIGTVVIFAAISFQALREFLTMTPTRGGDHRALCWSFFFILPAQYLCIALELEVMSWIFIPVYAFMFIPIRAALAEDTTDFLARTARTQWGLMICVYFVSQGPSLLLIDIPGYEGENMKLLFFMVLIVQLSDVLQYVWGKSIGKTPISEKLSPNKTVEGLLGGVLTTSAIGALLWWATPFSPLAAWFISLVLCIMGFLGGIVMSAIKRDRGIKDFGTMIPGHGGVMDRIDSLCLAAPVFYRIVIFYYGG</sequence>
<comment type="caution">
    <text evidence="9">The sequence shown here is derived from an EMBL/GenBank/DDBJ whole genome shotgun (WGS) entry which is preliminary data.</text>
</comment>
<dbReference type="InParanoid" id="A0A317ZHF2"/>
<dbReference type="EC" id="2.7.7.41" evidence="7"/>
<comment type="catalytic activity">
    <reaction evidence="7">
        <text>a 1,2-diacyl-sn-glycero-3-phosphate + CTP + H(+) = a CDP-1,2-diacyl-sn-glycerol + diphosphate</text>
        <dbReference type="Rhea" id="RHEA:16229"/>
        <dbReference type="ChEBI" id="CHEBI:15378"/>
        <dbReference type="ChEBI" id="CHEBI:33019"/>
        <dbReference type="ChEBI" id="CHEBI:37563"/>
        <dbReference type="ChEBI" id="CHEBI:58332"/>
        <dbReference type="ChEBI" id="CHEBI:58608"/>
        <dbReference type="EC" id="2.7.7.41"/>
    </reaction>
</comment>
<feature type="transmembrane region" description="Helical" evidence="8">
    <location>
        <begin position="157"/>
        <end position="175"/>
    </location>
</feature>
<proteinExistence type="inferred from homology"/>
<feature type="transmembrane region" description="Helical" evidence="8">
    <location>
        <begin position="187"/>
        <end position="205"/>
    </location>
</feature>
<keyword evidence="7 9" id="KW-0548">Nucleotidyltransferase</keyword>
<evidence type="ECO:0000256" key="5">
    <source>
        <dbReference type="ARBA" id="ARBA00022989"/>
    </source>
</evidence>
<comment type="pathway">
    <text evidence="7">Phospholipid metabolism; CDP-diacylglycerol biosynthesis; CDP-diacylglycerol from sn-glycerol 3-phosphate: step 3/3.</text>
</comment>
<evidence type="ECO:0000256" key="1">
    <source>
        <dbReference type="ARBA" id="ARBA00004141"/>
    </source>
</evidence>
<keyword evidence="6 8" id="KW-0472">Membrane</keyword>
<keyword evidence="4 7" id="KW-0812">Transmembrane</keyword>
<feature type="transmembrane region" description="Helical" evidence="8">
    <location>
        <begin position="99"/>
        <end position="118"/>
    </location>
</feature>
<dbReference type="Pfam" id="PF01148">
    <property type="entry name" value="CTP_transf_1"/>
    <property type="match status" value="1"/>
</dbReference>
<protein>
    <recommendedName>
        <fullName evidence="7">Phosphatidate cytidylyltransferase</fullName>
        <ecNumber evidence="7">2.7.7.41</ecNumber>
    </recommendedName>
</protein>
<evidence type="ECO:0000313" key="9">
    <source>
        <dbReference type="EMBL" id="PXA04976.1"/>
    </source>
</evidence>
<keyword evidence="10" id="KW-1185">Reference proteome</keyword>
<evidence type="ECO:0000256" key="8">
    <source>
        <dbReference type="SAM" id="Phobius"/>
    </source>
</evidence>
<comment type="similarity">
    <text evidence="2 7">Belongs to the CDS family.</text>
</comment>
<evidence type="ECO:0000256" key="7">
    <source>
        <dbReference type="RuleBase" id="RU003938"/>
    </source>
</evidence>
<feature type="transmembrane region" description="Helical" evidence="8">
    <location>
        <begin position="9"/>
        <end position="30"/>
    </location>
</feature>
<gene>
    <name evidence="9" type="ORF">DDZ13_03140</name>
</gene>
<dbReference type="InterPro" id="IPR000374">
    <property type="entry name" value="PC_trans"/>
</dbReference>
<feature type="transmembrane region" description="Helical" evidence="8">
    <location>
        <begin position="226"/>
        <end position="244"/>
    </location>
</feature>
<evidence type="ECO:0000256" key="3">
    <source>
        <dbReference type="ARBA" id="ARBA00022679"/>
    </source>
</evidence>
<keyword evidence="3 7" id="KW-0808">Transferase</keyword>
<dbReference type="GO" id="GO:0016024">
    <property type="term" value="P:CDP-diacylglycerol biosynthetic process"/>
    <property type="evidence" value="ECO:0007669"/>
    <property type="project" value="UniProtKB-UniPathway"/>
</dbReference>
<dbReference type="UniPathway" id="UPA00557">
    <property type="reaction ID" value="UER00614"/>
</dbReference>
<dbReference type="PANTHER" id="PTHR43535">
    <property type="entry name" value="PHOSPHATIDATE CYTIDYLYLTRANSFERASE"/>
    <property type="match status" value="1"/>
</dbReference>
<dbReference type="OrthoDB" id="9799199at2"/>
<dbReference type="AlphaFoldDB" id="A0A317ZHF2"/>
<evidence type="ECO:0000256" key="4">
    <source>
        <dbReference type="ARBA" id="ARBA00022692"/>
    </source>
</evidence>
<feature type="transmembrane region" description="Helical" evidence="8">
    <location>
        <begin position="124"/>
        <end position="141"/>
    </location>
</feature>
<dbReference type="FunCoup" id="A0A317ZHF2">
    <property type="interactions" value="235"/>
</dbReference>
<dbReference type="PANTHER" id="PTHR43535:SF1">
    <property type="entry name" value="PHOSPHATIDATE CYTIDYLYLTRANSFERASE"/>
    <property type="match status" value="1"/>
</dbReference>
<dbReference type="RefSeq" id="WP_110129977.1">
    <property type="nucleotide sequence ID" value="NZ_QHJQ01000002.1"/>
</dbReference>
<dbReference type="GO" id="GO:0005886">
    <property type="term" value="C:plasma membrane"/>
    <property type="evidence" value="ECO:0007669"/>
    <property type="project" value="TreeGrafter"/>
</dbReference>
<organism evidence="9 10">
    <name type="scientific">Coraliomargarita sinensis</name>
    <dbReference type="NCBI Taxonomy" id="2174842"/>
    <lineage>
        <taxon>Bacteria</taxon>
        <taxon>Pseudomonadati</taxon>
        <taxon>Verrucomicrobiota</taxon>
        <taxon>Opitutia</taxon>
        <taxon>Puniceicoccales</taxon>
        <taxon>Coraliomargaritaceae</taxon>
        <taxon>Coraliomargarita</taxon>
    </lineage>
</organism>
<accession>A0A317ZHF2</accession>
<evidence type="ECO:0000256" key="2">
    <source>
        <dbReference type="ARBA" id="ARBA00010185"/>
    </source>
</evidence>
<name>A0A317ZHF2_9BACT</name>
<feature type="transmembrane region" description="Helical" evidence="8">
    <location>
        <begin position="50"/>
        <end position="78"/>
    </location>
</feature>
<dbReference type="PROSITE" id="PS01315">
    <property type="entry name" value="CDS"/>
    <property type="match status" value="1"/>
</dbReference>
<dbReference type="GO" id="GO:0009273">
    <property type="term" value="P:peptidoglycan-based cell wall biogenesis"/>
    <property type="evidence" value="ECO:0007669"/>
    <property type="project" value="TreeGrafter"/>
</dbReference>
<evidence type="ECO:0000256" key="6">
    <source>
        <dbReference type="ARBA" id="ARBA00023136"/>
    </source>
</evidence>
<keyword evidence="5 8" id="KW-1133">Transmembrane helix</keyword>